<dbReference type="Proteomes" id="UP000301751">
    <property type="component" value="Unassembled WGS sequence"/>
</dbReference>
<dbReference type="GO" id="GO:0016757">
    <property type="term" value="F:glycosyltransferase activity"/>
    <property type="evidence" value="ECO:0007669"/>
    <property type="project" value="TreeGrafter"/>
</dbReference>
<dbReference type="Pfam" id="PF13692">
    <property type="entry name" value="Glyco_trans_1_4"/>
    <property type="match status" value="1"/>
</dbReference>
<dbReference type="RefSeq" id="WP_137733239.1">
    <property type="nucleotide sequence ID" value="NZ_BJCL01000006.1"/>
</dbReference>
<dbReference type="OrthoDB" id="9787293at2"/>
<gene>
    <name evidence="1" type="ORF">AQPW35_25720</name>
</gene>
<accession>A0A480APY4</accession>
<evidence type="ECO:0000313" key="2">
    <source>
        <dbReference type="Proteomes" id="UP000301751"/>
    </source>
</evidence>
<reference evidence="2" key="1">
    <citation type="submission" date="2019-03" db="EMBL/GenBank/DDBJ databases">
        <title>Aquabacterium pictum sp.nov., the first bacteriochlorophyll a-containing freshwater bacterium in the genus Aquabacterium of the class Betaproteobacteria.</title>
        <authorList>
            <person name="Hirose S."/>
            <person name="Tank M."/>
            <person name="Hara E."/>
            <person name="Tamaki H."/>
            <person name="Takaichi S."/>
            <person name="Haruta S."/>
            <person name="Hanada S."/>
        </authorList>
    </citation>
    <scope>NUCLEOTIDE SEQUENCE [LARGE SCALE GENOMIC DNA]</scope>
    <source>
        <strain evidence="2">W35</strain>
    </source>
</reference>
<dbReference type="PANTHER" id="PTHR12526:SF636">
    <property type="entry name" value="BLL3647 PROTEIN"/>
    <property type="match status" value="1"/>
</dbReference>
<dbReference type="SUPFAM" id="SSF53756">
    <property type="entry name" value="UDP-Glycosyltransferase/glycogen phosphorylase"/>
    <property type="match status" value="1"/>
</dbReference>
<dbReference type="EMBL" id="BJCL01000006">
    <property type="protein sequence ID" value="GCL63491.1"/>
    <property type="molecule type" value="Genomic_DNA"/>
</dbReference>
<protein>
    <submittedName>
        <fullName evidence="1">Glycosyl transferase</fullName>
    </submittedName>
</protein>
<dbReference type="PANTHER" id="PTHR12526">
    <property type="entry name" value="GLYCOSYLTRANSFERASE"/>
    <property type="match status" value="1"/>
</dbReference>
<evidence type="ECO:0000313" key="1">
    <source>
        <dbReference type="EMBL" id="GCL63491.1"/>
    </source>
</evidence>
<keyword evidence="1" id="KW-0808">Transferase</keyword>
<dbReference type="AlphaFoldDB" id="A0A480APY4"/>
<keyword evidence="2" id="KW-1185">Reference proteome</keyword>
<dbReference type="Gene3D" id="3.40.50.2000">
    <property type="entry name" value="Glycogen Phosphorylase B"/>
    <property type="match status" value="2"/>
</dbReference>
<proteinExistence type="predicted"/>
<comment type="caution">
    <text evidence="1">The sequence shown here is derived from an EMBL/GenBank/DDBJ whole genome shotgun (WGS) entry which is preliminary data.</text>
</comment>
<name>A0A480APY4_9BURK</name>
<sequence length="413" mass="45232">MSRPPIRASRAGGVLYLSYDGMLEPLGQSQVLAYLERLAPQRPIHLLSFEKPADLADTSALARVHARMAAAGIHWHPRRYHKRPSALATAWDILVGITTGSVLAWRHRLRIVHARSYVPSVMALAIKRLTGARFLFDMRGFWADERVDGSIWPRDSGLYRMAKGFEQRFLLRADHVVSLTHAAVGVMQQFDYLAGRTPPFTVIPTCADLDRFRPMARPDAHADQRFTLGYVGSAGTWYLFDAVAACFARLLQLQPDARILIINRGEHDHIRQALANAGVPAQAVELRSADHAEVPAQLARMDAAVFFIRPVYSKQASAPTKLAELLGCGVPCLANAGVGDMAGVLEDDRVGVALQRFDTAALDAGLAALLALCAEPGVAARCVDAARRHFSLDEGVARYSAIYQSLLVSPEVR</sequence>
<organism evidence="1 2">
    <name type="scientific">Pseudaquabacterium pictum</name>
    <dbReference type="NCBI Taxonomy" id="2315236"/>
    <lineage>
        <taxon>Bacteria</taxon>
        <taxon>Pseudomonadati</taxon>
        <taxon>Pseudomonadota</taxon>
        <taxon>Betaproteobacteria</taxon>
        <taxon>Burkholderiales</taxon>
        <taxon>Sphaerotilaceae</taxon>
        <taxon>Pseudaquabacterium</taxon>
    </lineage>
</organism>